<dbReference type="GO" id="GO:0140662">
    <property type="term" value="F:ATP-dependent protein folding chaperone"/>
    <property type="evidence" value="ECO:0007669"/>
    <property type="project" value="InterPro"/>
</dbReference>
<feature type="binding site" evidence="11">
    <location>
        <position position="169"/>
    </location>
    <ligand>
        <name>ATP</name>
        <dbReference type="ChEBI" id="CHEBI:30616"/>
    </ligand>
</feature>
<dbReference type="InterPro" id="IPR020568">
    <property type="entry name" value="Ribosomal_Su5_D2-typ_SF"/>
</dbReference>
<feature type="binding site" evidence="11">
    <location>
        <position position="32"/>
    </location>
    <ligand>
        <name>ATP</name>
        <dbReference type="ChEBI" id="CHEBI:30616"/>
    </ligand>
</feature>
<keyword evidence="3 11" id="KW-0547">Nucleotide-binding</keyword>
<protein>
    <recommendedName>
        <fullName evidence="8">Chaperone protein HtpG</fullName>
    </recommendedName>
    <alternativeName>
        <fullName evidence="7">Chaperone protein htpG</fullName>
    </alternativeName>
    <alternativeName>
        <fullName evidence="9 10">Heat shock protein HtpG</fullName>
    </alternativeName>
</protein>
<evidence type="ECO:0000313" key="14">
    <source>
        <dbReference type="Proteomes" id="UP000249115"/>
    </source>
</evidence>
<name>A0A2W7RFY1_9BACT</name>
<keyword evidence="4 11" id="KW-0067">ATP-binding</keyword>
<evidence type="ECO:0000256" key="6">
    <source>
        <dbReference type="ARBA" id="ARBA00023186"/>
    </source>
</evidence>
<proteinExistence type="inferred from homology"/>
<feature type="binding site" evidence="11">
    <location>
        <position position="339"/>
    </location>
    <ligand>
        <name>ATP</name>
        <dbReference type="ChEBI" id="CHEBI:30616"/>
    </ligand>
</feature>
<dbReference type="AlphaFoldDB" id="A0A2W7RFY1"/>
<dbReference type="Gene3D" id="3.40.50.11260">
    <property type="match status" value="1"/>
</dbReference>
<feature type="binding site" evidence="11">
    <location>
        <position position="82"/>
    </location>
    <ligand>
        <name>ATP</name>
        <dbReference type="ChEBI" id="CHEBI:30616"/>
    </ligand>
</feature>
<dbReference type="FunFam" id="3.30.230.80:FF:000008">
    <property type="entry name" value="Molecular chaperone HtpG"/>
    <property type="match status" value="1"/>
</dbReference>
<dbReference type="EMBL" id="VORV01000004">
    <property type="protein sequence ID" value="TXD78454.1"/>
    <property type="molecule type" value="Genomic_DNA"/>
</dbReference>
<feature type="binding site" evidence="11">
    <location>
        <position position="77"/>
    </location>
    <ligand>
        <name>ATP</name>
        <dbReference type="ChEBI" id="CHEBI:30616"/>
    </ligand>
</feature>
<evidence type="ECO:0000256" key="5">
    <source>
        <dbReference type="ARBA" id="ARBA00023016"/>
    </source>
</evidence>
<dbReference type="SUPFAM" id="SSF110942">
    <property type="entry name" value="HSP90 C-terminal domain"/>
    <property type="match status" value="1"/>
</dbReference>
<evidence type="ECO:0000256" key="10">
    <source>
        <dbReference type="ARBA" id="ARBA00080411"/>
    </source>
</evidence>
<evidence type="ECO:0000256" key="7">
    <source>
        <dbReference type="ARBA" id="ARBA00067988"/>
    </source>
</evidence>
<evidence type="ECO:0000256" key="4">
    <source>
        <dbReference type="ARBA" id="ARBA00022840"/>
    </source>
</evidence>
<dbReference type="InterPro" id="IPR037196">
    <property type="entry name" value="HSP90_C"/>
</dbReference>
<dbReference type="InterPro" id="IPR020575">
    <property type="entry name" value="Hsp90_N"/>
</dbReference>
<evidence type="ECO:0000256" key="1">
    <source>
        <dbReference type="ARBA" id="ARBA00008239"/>
    </source>
</evidence>
<dbReference type="Proteomes" id="UP000321927">
    <property type="component" value="Unassembled WGS sequence"/>
</dbReference>
<dbReference type="SUPFAM" id="SSF54211">
    <property type="entry name" value="Ribosomal protein S5 domain 2-like"/>
    <property type="match status" value="1"/>
</dbReference>
<evidence type="ECO:0000256" key="11">
    <source>
        <dbReference type="PIRSR" id="PIRSR002583-1"/>
    </source>
</evidence>
<accession>A0A2W7RFY1</accession>
<evidence type="ECO:0000256" key="2">
    <source>
        <dbReference type="ARBA" id="ARBA00022490"/>
    </source>
</evidence>
<dbReference type="EMBL" id="QKZU01000003">
    <property type="protein sequence ID" value="PZX59838.1"/>
    <property type="molecule type" value="Genomic_DNA"/>
</dbReference>
<dbReference type="RefSeq" id="WP_086499655.1">
    <property type="nucleotide sequence ID" value="NZ_MSSV01000003.1"/>
</dbReference>
<dbReference type="CDD" id="cd16927">
    <property type="entry name" value="HATPase_Hsp90-like"/>
    <property type="match status" value="1"/>
</dbReference>
<keyword evidence="5" id="KW-0346">Stress response</keyword>
<dbReference type="GO" id="GO:0016887">
    <property type="term" value="F:ATP hydrolysis activity"/>
    <property type="evidence" value="ECO:0007669"/>
    <property type="project" value="InterPro"/>
</dbReference>
<dbReference type="GO" id="GO:0005524">
    <property type="term" value="F:ATP binding"/>
    <property type="evidence" value="ECO:0007669"/>
    <property type="project" value="UniProtKB-KW"/>
</dbReference>
<evidence type="ECO:0000256" key="9">
    <source>
        <dbReference type="ARBA" id="ARBA00079544"/>
    </source>
</evidence>
<dbReference type="Gene3D" id="1.20.120.790">
    <property type="entry name" value="Heat shock protein 90, C-terminal domain"/>
    <property type="match status" value="1"/>
</dbReference>
<gene>
    <name evidence="13" type="primary">htpG</name>
    <name evidence="13" type="ORF">ESW18_06590</name>
    <name evidence="12" type="ORF">LV84_01047</name>
</gene>
<dbReference type="SUPFAM" id="SSF55874">
    <property type="entry name" value="ATPase domain of HSP90 chaperone/DNA topoisomerase II/histidine kinase"/>
    <property type="match status" value="1"/>
</dbReference>
<evidence type="ECO:0000256" key="8">
    <source>
        <dbReference type="ARBA" id="ARBA00070675"/>
    </source>
</evidence>
<keyword evidence="2" id="KW-0963">Cytoplasm</keyword>
<dbReference type="NCBIfam" id="NF003555">
    <property type="entry name" value="PRK05218.1"/>
    <property type="match status" value="1"/>
</dbReference>
<dbReference type="GO" id="GO:0051082">
    <property type="term" value="F:unfolded protein binding"/>
    <property type="evidence" value="ECO:0007669"/>
    <property type="project" value="InterPro"/>
</dbReference>
<sequence length="628" mass="71432">MQEKGTISIHTENIFPIIKKFLYSDNEIFLRELVSNAVDATQKIKRLATLGQYTGELGDTAVEVSFDAEKKTITISDRGLGMTAEEIKKYINQVAFSGAEEFVEKFKDAKDANEIIGKFGLGFYSAFMVADTVEINTLSYQEGAESAKWTCDGSTSFEITEGTRQERGTEITLHINKDSEEFLDKWKLQGILDKYAKFLPVPIKFGTKTESIEDGVDEKDEKKWKSVEVDNFINTTAPIWTKSPSDLTDEDYLKFYKELYPMSEDPLFWIHLNVDYPFNLTGVLYFPKVKNEFELQRNKIKLYSRQVFITDEVKDIVPEFLMLLHGVIDSPDIPLNVSRSFLQADGNVKKINSYITKKVADKLGELYKKDRKAYEEKWDDIGLFVKYGMISEDKFYEKGKDFALLKNTTGEYFTIEEYQSKVKPTQTDKNDQAVILYATDLEKQDGFIQSANNKGYDVLVMNSPIDSHFIQNLESKLEKTQLKRVDADVAEKLIQKDETYANLLTEDQSKEVKEIFDKAINNKTYTVEVEGLSPEELPVTITMEEFMRRMKEMAATGGGGMGFYGSLPDAYKVAINGNHPAVDKVLKAATEEEKIKIAKQSFDLALLSQGLLTGKDLTAFVKRSVELL</sequence>
<dbReference type="PRINTS" id="PR00775">
    <property type="entry name" value="HEATSHOCK90"/>
</dbReference>
<reference evidence="12 14" key="1">
    <citation type="submission" date="2018-06" db="EMBL/GenBank/DDBJ databases">
        <title>Genomic Encyclopedia of Archaeal and Bacterial Type Strains, Phase II (KMG-II): from individual species to whole genera.</title>
        <authorList>
            <person name="Goeker M."/>
        </authorList>
    </citation>
    <scope>NUCLEOTIDE SEQUENCE [LARGE SCALE GENOMIC DNA]</scope>
    <source>
        <strain evidence="12 14">DSM 22686</strain>
    </source>
</reference>
<dbReference type="InterPro" id="IPR036890">
    <property type="entry name" value="HATPase_C_sf"/>
</dbReference>
<evidence type="ECO:0000313" key="12">
    <source>
        <dbReference type="EMBL" id="PZX59838.1"/>
    </source>
</evidence>
<dbReference type="PIRSF" id="PIRSF002583">
    <property type="entry name" value="Hsp90"/>
    <property type="match status" value="1"/>
</dbReference>
<dbReference type="OrthoDB" id="9802640at2"/>
<feature type="binding site" evidence="11">
    <location>
        <begin position="97"/>
        <end position="98"/>
    </location>
    <ligand>
        <name>ATP</name>
        <dbReference type="ChEBI" id="CHEBI:30616"/>
    </ligand>
</feature>
<comment type="caution">
    <text evidence="12">The sequence shown here is derived from an EMBL/GenBank/DDBJ whole genome shotgun (WGS) entry which is preliminary data.</text>
</comment>
<dbReference type="FunFam" id="3.30.565.10:FF:000076">
    <property type="entry name" value="Molecular chaperone HtpG"/>
    <property type="match status" value="1"/>
</dbReference>
<dbReference type="Pfam" id="PF00183">
    <property type="entry name" value="HSP90"/>
    <property type="match status" value="1"/>
</dbReference>
<reference evidence="13 15" key="2">
    <citation type="submission" date="2019-08" db="EMBL/GenBank/DDBJ databases">
        <title>Genome of Algoriphagus ratkowskyi IC026.</title>
        <authorList>
            <person name="Bowman J.P."/>
        </authorList>
    </citation>
    <scope>NUCLEOTIDE SEQUENCE [LARGE SCALE GENOMIC DNA]</scope>
    <source>
        <strain evidence="13 15">IC026</strain>
    </source>
</reference>
<comment type="similarity">
    <text evidence="1">Belongs to the heat shock protein 90 family.</text>
</comment>
<dbReference type="InterPro" id="IPR001404">
    <property type="entry name" value="Hsp90_fam"/>
</dbReference>
<organism evidence="12 14">
    <name type="scientific">Algoriphagus ratkowskyi</name>
    <dbReference type="NCBI Taxonomy" id="57028"/>
    <lineage>
        <taxon>Bacteria</taxon>
        <taxon>Pseudomonadati</taxon>
        <taxon>Bacteroidota</taxon>
        <taxon>Cytophagia</taxon>
        <taxon>Cytophagales</taxon>
        <taxon>Cyclobacteriaceae</taxon>
        <taxon>Algoriphagus</taxon>
    </lineage>
</organism>
<dbReference type="Gene3D" id="3.30.230.80">
    <property type="match status" value="1"/>
</dbReference>
<keyword evidence="6" id="KW-0143">Chaperone</keyword>
<dbReference type="PANTHER" id="PTHR11528">
    <property type="entry name" value="HEAT SHOCK PROTEIN 90 FAMILY MEMBER"/>
    <property type="match status" value="1"/>
</dbReference>
<keyword evidence="15" id="KW-1185">Reference proteome</keyword>
<evidence type="ECO:0000313" key="13">
    <source>
        <dbReference type="EMBL" id="TXD78454.1"/>
    </source>
</evidence>
<dbReference type="Pfam" id="PF13589">
    <property type="entry name" value="HATPase_c_3"/>
    <property type="match status" value="1"/>
</dbReference>
<evidence type="ECO:0000256" key="3">
    <source>
        <dbReference type="ARBA" id="ARBA00022741"/>
    </source>
</evidence>
<dbReference type="Gene3D" id="3.30.565.10">
    <property type="entry name" value="Histidine kinase-like ATPase, C-terminal domain"/>
    <property type="match status" value="1"/>
</dbReference>
<feature type="binding site" evidence="11">
    <location>
        <position position="36"/>
    </location>
    <ligand>
        <name>ATP</name>
        <dbReference type="ChEBI" id="CHEBI:30616"/>
    </ligand>
</feature>
<dbReference type="Proteomes" id="UP000249115">
    <property type="component" value="Unassembled WGS sequence"/>
</dbReference>
<evidence type="ECO:0000313" key="15">
    <source>
        <dbReference type="Proteomes" id="UP000321927"/>
    </source>
</evidence>